<comment type="caution">
    <text evidence="1">The sequence shown here is derived from an EMBL/GenBank/DDBJ whole genome shotgun (WGS) entry which is preliminary data.</text>
</comment>
<organism evidence="1 2">
    <name type="scientific">Populus alba</name>
    <name type="common">White poplar</name>
    <dbReference type="NCBI Taxonomy" id="43335"/>
    <lineage>
        <taxon>Eukaryota</taxon>
        <taxon>Viridiplantae</taxon>
        <taxon>Streptophyta</taxon>
        <taxon>Embryophyta</taxon>
        <taxon>Tracheophyta</taxon>
        <taxon>Spermatophyta</taxon>
        <taxon>Magnoliopsida</taxon>
        <taxon>eudicotyledons</taxon>
        <taxon>Gunneridae</taxon>
        <taxon>Pentapetalae</taxon>
        <taxon>rosids</taxon>
        <taxon>fabids</taxon>
        <taxon>Malpighiales</taxon>
        <taxon>Salicaceae</taxon>
        <taxon>Saliceae</taxon>
        <taxon>Populus</taxon>
    </lineage>
</organism>
<evidence type="ECO:0000313" key="2">
    <source>
        <dbReference type="Proteomes" id="UP000309997"/>
    </source>
</evidence>
<keyword evidence="2" id="KW-1185">Reference proteome</keyword>
<accession>A0ACC4BK12</accession>
<sequence>MDPNDDVFFSVHSPSSQINNNDDSSLSSPPVRTPKIFDRYISSSISSPSSSDYEDDLQPSNSISSLEASNKRLDYMIQFLDRKLSNNTTTNTSNNDSVSHTHKTLGLPEFIGKGGGAGIFRVPVRAAVHPYRPPSLEIRPHPLRESQIGRVLKTIVTTENQLWGGRENGAVQVWELKEMYGGSDEAAPCKESVALTSGSGVTCLIGDEGSRVVWSGHIDGRIRCWKMDPGPDSDSSRVKEVLSWVAHRGPVMSMIMTCYGDLWSGSEGGVIKIWPWEELEKAFSFTAEERHMAALLVERSFIDLRNQVTANGFSNVLNSDVKHLLSDNSTAKVWSAGFLSFALWDARTRELLKMFNIDGQIERLDMLSGQDLAFEDEIKMKIVSGSKKEKMQTSFGFFQRSRNAIMGAADAVRRVASKGGLGDDNRRTEALIITRDGMIWTGCANGSLVQWDGNGNRLQYFHYHSVAVQCLCTFGLRIWVGYASGTVQLLDLEGNLLGGWVAHSSPVVKLAVGAGYVFTLANHGGIRGWNAMSPGPLDNMLRSELAGKEFLYTRIENLKILTGTWNVAQGKASQDSLVSWLGSAAGDAGIVVVGLQEVEMGAGVLAMSAAKETVGLEGSSVGQWWLDMIGKTLDEGSTFERVGSRQLAGLLIAMWVRNSLKAHVGDVDAAAVPCGFGRAIGNKGAVGLRIRVYDRVMCFVNCHFAAHLEAVSRRNADFDHVYRTMTFGRPSNFFGAAAAGTSSAAQMLRGANVMGANYSPEGIPELSEADMVIFLGDFNYRLDGISYDEARDFVSQRSFDWLREKDQLRTEMGAGNVFQGMREAVIRFPPTYKFEKHQPGLAGYDSGEKKRIPAWCDRVLYRDSRSAHVSECSLDCPVVSLISQYDACMDVTDSDHKPVRCIFSIDIAKVDDLNINISSAKTSYNVLTYGARPNGKTDSTQAFLDAWTAACGSTAPTMIYIPKGRYLLGSMAFTGGNCKSPDITIRIDGTLIAPEDYRILGLASNWLSFEGVSGVSIVGGALDAKGSPLWDCKSKGSNCPAGATTLSFVNSNNIKIDGLLSLNSQMFHIVINGCQNVKVQGVRVIAAGDSPNTDGIHVQLSTDVAIMNSSIKTGDDCISIGPGTKNLWIERVRCGPGHGISIGSLAKTMDEPGVQNVTVKSTIFTGTTNGFRIKSWARHSTGFVQAIRFIGATMINVQNPIIIDQNYCPHNLNCPNQVSGIQISDVMYQGIRGTSATPVAIKFDCSFKYPCKGIRLQNVNLTYFNKEAQSTCTNAIGKISGQVQPDNCL</sequence>
<proteinExistence type="predicted"/>
<dbReference type="EMBL" id="RCHU02000010">
    <property type="protein sequence ID" value="KAL3578930.1"/>
    <property type="molecule type" value="Genomic_DNA"/>
</dbReference>
<reference evidence="1 2" key="1">
    <citation type="journal article" date="2024" name="Plant Biotechnol. J.">
        <title>Genome and CRISPR/Cas9 system of a widespread forest tree (Populus alba) in the world.</title>
        <authorList>
            <person name="Liu Y.J."/>
            <person name="Jiang P.F."/>
            <person name="Han X.M."/>
            <person name="Li X.Y."/>
            <person name="Wang H.M."/>
            <person name="Wang Y.J."/>
            <person name="Wang X.X."/>
            <person name="Zeng Q.Y."/>
        </authorList>
    </citation>
    <scope>NUCLEOTIDE SEQUENCE [LARGE SCALE GENOMIC DNA]</scope>
    <source>
        <strain evidence="2">cv. PAL-ZL1</strain>
    </source>
</reference>
<evidence type="ECO:0000313" key="1">
    <source>
        <dbReference type="EMBL" id="KAL3578930.1"/>
    </source>
</evidence>
<dbReference type="Proteomes" id="UP000309997">
    <property type="component" value="Unassembled WGS sequence"/>
</dbReference>
<name>A0ACC4BK12_POPAL</name>
<protein>
    <submittedName>
        <fullName evidence="1">Uncharacterized protein</fullName>
    </submittedName>
</protein>
<gene>
    <name evidence="1" type="ORF">D5086_020434</name>
</gene>